<evidence type="ECO:0000256" key="2">
    <source>
        <dbReference type="ARBA" id="ARBA00022729"/>
    </source>
</evidence>
<feature type="domain" description="AB hydrolase-1" evidence="5">
    <location>
        <begin position="113"/>
        <end position="301"/>
    </location>
</feature>
<protein>
    <submittedName>
        <fullName evidence="7">Alpha/beta hydrolase</fullName>
    </submittedName>
</protein>
<accession>A0A563EXS6</accession>
<dbReference type="Pfam" id="PF00561">
    <property type="entry name" value="Abhydrolase_1"/>
    <property type="match status" value="1"/>
</dbReference>
<name>A0A563EXS6_9PSEU</name>
<keyword evidence="3 7" id="KW-0378">Hydrolase</keyword>
<dbReference type="AlphaFoldDB" id="A0A563EXS6"/>
<evidence type="ECO:0000313" key="7">
    <source>
        <dbReference type="EMBL" id="TWP52348.1"/>
    </source>
</evidence>
<comment type="caution">
    <text evidence="7">The sequence shown here is derived from an EMBL/GenBank/DDBJ whole genome shotgun (WGS) entry which is preliminary data.</text>
</comment>
<evidence type="ECO:0000256" key="1">
    <source>
        <dbReference type="ARBA" id="ARBA00010088"/>
    </source>
</evidence>
<dbReference type="EMBL" id="VOBR01000006">
    <property type="protein sequence ID" value="TWP52348.1"/>
    <property type="molecule type" value="Genomic_DNA"/>
</dbReference>
<evidence type="ECO:0000259" key="6">
    <source>
        <dbReference type="Pfam" id="PF08386"/>
    </source>
</evidence>
<evidence type="ECO:0000313" key="8">
    <source>
        <dbReference type="Proteomes" id="UP000316639"/>
    </source>
</evidence>
<dbReference type="SUPFAM" id="SSF53474">
    <property type="entry name" value="alpha/beta-Hydrolases"/>
    <property type="match status" value="1"/>
</dbReference>
<sequence>MSRQENPLKRPRWTVVLAAVLATTTVAPGASGATTQDADLAQFHHQRVEWKSCQRDPDDADGRALDEAGVRCADIRVPLDHSRPRGRTITVAIARSKATDTAHYAGPLMFNLGGPANPVLSAVPLARQAMGATGAKFDIIGMDIRFSGRSTPIDCGWPASWLPRSAGTGRDSFDRMVALSKDLAGRCARTNADVLPYASAANAARDMDVIRAALGAPKLSFLGYSQGSYLGAQYVQRFPQRAGRIVLDSAIDPDQPGVTILSHPAVAARREAALREWAALAARHDDLFHLGTTTEQVLSTVHRVYLAAATPLRVGPYLVDDTVIPGLIVNLLIDDSEESALELAATVQVLVRAADTGSAEPTEALATSLAGQLTGRDSVLRSAATAVQCGDAPVSRTVETYWRTVETRRAEAPLFGPLGSNITPCAFWPNPPRERPIRIRNGVPALVVQAAGDISALLEFGQAMHRDLRGSRMITLAGARDHGVYLFRGSSCVDAAVNAYLDTGDLPAADLTCSE</sequence>
<dbReference type="PANTHER" id="PTHR43248">
    <property type="entry name" value="2-SUCCINYL-6-HYDROXY-2,4-CYCLOHEXADIENE-1-CARBOXYLATE SYNTHASE"/>
    <property type="match status" value="1"/>
</dbReference>
<evidence type="ECO:0000259" key="5">
    <source>
        <dbReference type="Pfam" id="PF00561"/>
    </source>
</evidence>
<dbReference type="PANTHER" id="PTHR43248:SF29">
    <property type="entry name" value="TRIPEPTIDYL AMINOPEPTIDASE"/>
    <property type="match status" value="1"/>
</dbReference>
<keyword evidence="8" id="KW-1185">Reference proteome</keyword>
<evidence type="ECO:0000256" key="4">
    <source>
        <dbReference type="SAM" id="SignalP"/>
    </source>
</evidence>
<dbReference type="Proteomes" id="UP000316639">
    <property type="component" value="Unassembled WGS sequence"/>
</dbReference>
<evidence type="ECO:0000256" key="3">
    <source>
        <dbReference type="ARBA" id="ARBA00022801"/>
    </source>
</evidence>
<feature type="chain" id="PRO_5022108570" evidence="4">
    <location>
        <begin position="33"/>
        <end position="515"/>
    </location>
</feature>
<dbReference type="OrthoDB" id="4447445at2"/>
<gene>
    <name evidence="7" type="ORF">FKR81_10720</name>
</gene>
<dbReference type="Pfam" id="PF08386">
    <property type="entry name" value="Abhydrolase_4"/>
    <property type="match status" value="1"/>
</dbReference>
<dbReference type="InterPro" id="IPR029058">
    <property type="entry name" value="AB_hydrolase_fold"/>
</dbReference>
<proteinExistence type="inferred from homology"/>
<organism evidence="7 8">
    <name type="scientific">Lentzea tibetensis</name>
    <dbReference type="NCBI Taxonomy" id="2591470"/>
    <lineage>
        <taxon>Bacteria</taxon>
        <taxon>Bacillati</taxon>
        <taxon>Actinomycetota</taxon>
        <taxon>Actinomycetes</taxon>
        <taxon>Pseudonocardiales</taxon>
        <taxon>Pseudonocardiaceae</taxon>
        <taxon>Lentzea</taxon>
    </lineage>
</organism>
<dbReference type="Gene3D" id="3.40.50.1820">
    <property type="entry name" value="alpha/beta hydrolase"/>
    <property type="match status" value="1"/>
</dbReference>
<dbReference type="GO" id="GO:0016787">
    <property type="term" value="F:hydrolase activity"/>
    <property type="evidence" value="ECO:0007669"/>
    <property type="project" value="UniProtKB-KW"/>
</dbReference>
<dbReference type="InterPro" id="IPR051601">
    <property type="entry name" value="Serine_prot/Carboxylest_S33"/>
</dbReference>
<feature type="signal peptide" evidence="4">
    <location>
        <begin position="1"/>
        <end position="32"/>
    </location>
</feature>
<reference evidence="7 8" key="1">
    <citation type="submission" date="2019-07" db="EMBL/GenBank/DDBJ databases">
        <title>Lentzea xizangensis sp. nov., isolated from Qinghai-Tibetan Plateau Soils.</title>
        <authorList>
            <person name="Huang J."/>
        </authorList>
    </citation>
    <scope>NUCLEOTIDE SEQUENCE [LARGE SCALE GENOMIC DNA]</scope>
    <source>
        <strain evidence="7 8">FXJ1.1311</strain>
    </source>
</reference>
<feature type="domain" description="Peptidase S33 tripeptidyl aminopeptidase-like C-terminal" evidence="6">
    <location>
        <begin position="415"/>
        <end position="513"/>
    </location>
</feature>
<keyword evidence="2 4" id="KW-0732">Signal</keyword>
<dbReference type="InterPro" id="IPR000073">
    <property type="entry name" value="AB_hydrolase_1"/>
</dbReference>
<comment type="similarity">
    <text evidence="1">Belongs to the peptidase S33 family.</text>
</comment>
<dbReference type="InterPro" id="IPR013595">
    <property type="entry name" value="Pept_S33_TAP-like_C"/>
</dbReference>